<keyword evidence="2" id="KW-1185">Reference proteome</keyword>
<gene>
    <name evidence="1" type="ORF">GSPATT00005561001</name>
</gene>
<dbReference type="EMBL" id="CT868019">
    <property type="protein sequence ID" value="CAK62315.1"/>
    <property type="molecule type" value="Genomic_DNA"/>
</dbReference>
<protein>
    <submittedName>
        <fullName evidence="1">Uncharacterized protein</fullName>
    </submittedName>
</protein>
<sequence length="68" mass="8093">MKVQLRMQELSIFSELINKSISNSDLVHQSRHRNTLHLIETNQLGQSNYWKILMQLEVENWSRKGNQV</sequence>
<dbReference type="Proteomes" id="UP000000600">
    <property type="component" value="Unassembled WGS sequence"/>
</dbReference>
<dbReference type="RefSeq" id="XP_001429713.1">
    <property type="nucleotide sequence ID" value="XM_001429676.1"/>
</dbReference>
<dbReference type="OrthoDB" id="10590058at2759"/>
<dbReference type="GeneID" id="5015497"/>
<dbReference type="HOGENOM" id="CLU_2799452_0_0_1"/>
<dbReference type="InParanoid" id="A0BUU8"/>
<evidence type="ECO:0000313" key="2">
    <source>
        <dbReference type="Proteomes" id="UP000000600"/>
    </source>
</evidence>
<name>A0BUU8_PARTE</name>
<organism evidence="1 2">
    <name type="scientific">Paramecium tetraurelia</name>
    <dbReference type="NCBI Taxonomy" id="5888"/>
    <lineage>
        <taxon>Eukaryota</taxon>
        <taxon>Sar</taxon>
        <taxon>Alveolata</taxon>
        <taxon>Ciliophora</taxon>
        <taxon>Intramacronucleata</taxon>
        <taxon>Oligohymenophorea</taxon>
        <taxon>Peniculida</taxon>
        <taxon>Parameciidae</taxon>
        <taxon>Paramecium</taxon>
    </lineage>
</organism>
<dbReference type="AlphaFoldDB" id="A0BUU8"/>
<reference evidence="1 2" key="1">
    <citation type="journal article" date="2006" name="Nature">
        <title>Global trends of whole-genome duplications revealed by the ciliate Paramecium tetraurelia.</title>
        <authorList>
            <consortium name="Genoscope"/>
            <person name="Aury J.-M."/>
            <person name="Jaillon O."/>
            <person name="Duret L."/>
            <person name="Noel B."/>
            <person name="Jubin C."/>
            <person name="Porcel B.M."/>
            <person name="Segurens B."/>
            <person name="Daubin V."/>
            <person name="Anthouard V."/>
            <person name="Aiach N."/>
            <person name="Arnaiz O."/>
            <person name="Billaut A."/>
            <person name="Beisson J."/>
            <person name="Blanc I."/>
            <person name="Bouhouche K."/>
            <person name="Camara F."/>
            <person name="Duharcourt S."/>
            <person name="Guigo R."/>
            <person name="Gogendeau D."/>
            <person name="Katinka M."/>
            <person name="Keller A.-M."/>
            <person name="Kissmehl R."/>
            <person name="Klotz C."/>
            <person name="Koll F."/>
            <person name="Le Moue A."/>
            <person name="Lepere C."/>
            <person name="Malinsky S."/>
            <person name="Nowacki M."/>
            <person name="Nowak J.K."/>
            <person name="Plattner H."/>
            <person name="Poulain J."/>
            <person name="Ruiz F."/>
            <person name="Serrano V."/>
            <person name="Zagulski M."/>
            <person name="Dessen P."/>
            <person name="Betermier M."/>
            <person name="Weissenbach J."/>
            <person name="Scarpelli C."/>
            <person name="Schachter V."/>
            <person name="Sperling L."/>
            <person name="Meyer E."/>
            <person name="Cohen J."/>
            <person name="Wincker P."/>
        </authorList>
    </citation>
    <scope>NUCLEOTIDE SEQUENCE [LARGE SCALE GENOMIC DNA]</scope>
    <source>
        <strain evidence="1 2">Stock d4-2</strain>
    </source>
</reference>
<dbReference type="KEGG" id="ptm:GSPATT00005561001"/>
<accession>A0BUU8</accession>
<evidence type="ECO:0000313" key="1">
    <source>
        <dbReference type="EMBL" id="CAK62315.1"/>
    </source>
</evidence>
<proteinExistence type="predicted"/>